<dbReference type="STRING" id="504832.OCA5_c30950"/>
<dbReference type="KEGG" id="ocg:OCA5_c30950"/>
<dbReference type="eggNOG" id="COG1765">
    <property type="taxonomic scope" value="Bacteria"/>
</dbReference>
<dbReference type="InterPro" id="IPR036102">
    <property type="entry name" value="OsmC/Ohrsf"/>
</dbReference>
<protein>
    <submittedName>
        <fullName evidence="1">Putative redox protein</fullName>
    </submittedName>
</protein>
<dbReference type="Gene3D" id="3.30.300.20">
    <property type="match status" value="1"/>
</dbReference>
<dbReference type="SUPFAM" id="SSF82784">
    <property type="entry name" value="OsmC-like"/>
    <property type="match status" value="1"/>
</dbReference>
<accession>B6JDR3</accession>
<dbReference type="KEGG" id="oca:OCAR_4856"/>
<evidence type="ECO:0000313" key="1">
    <source>
        <dbReference type="EMBL" id="AEI07779.1"/>
    </source>
</evidence>
<keyword evidence="2" id="KW-1185">Reference proteome</keyword>
<dbReference type="PATRIC" id="fig|504832.7.peg.3263"/>
<dbReference type="InterPro" id="IPR015946">
    <property type="entry name" value="KH_dom-like_a/b"/>
</dbReference>
<sequence length="149" mass="15912">MSETHSVTITRQDKFKFLIDFEPGLGQIMGDEAPPIGDGTGPTPAHLLAAAMANCLSASLVFAIGKFKGDPGHLVTTATWEVGRNEQNRLRVTGVNVAITLGVAADTLPRLDRALEQFEDFCTVSQSVRAGIPFNVTVKEMDGTVLKQG</sequence>
<reference evidence="1 2" key="1">
    <citation type="journal article" date="2011" name="J. Bacteriol.">
        <title>Complete genome sequences of the chemolithoautotrophic Oligotropha carboxidovorans strains OM4 and OM5.</title>
        <authorList>
            <person name="Volland S."/>
            <person name="Rachinger M."/>
            <person name="Strittmatter A."/>
            <person name="Daniel R."/>
            <person name="Gottschalk G."/>
            <person name="Meyer O."/>
        </authorList>
    </citation>
    <scope>NUCLEOTIDE SEQUENCE [LARGE SCALE GENOMIC DNA]</scope>
    <source>
        <strain evidence="2">ATCC 49405 / DSM 1227 / KCTC 32145 / OM5</strain>
    </source>
</reference>
<dbReference type="OrthoDB" id="5297623at2"/>
<organism evidence="1 2">
    <name type="scientific">Afipia carboxidovorans (strain ATCC 49405 / DSM 1227 / KCTC 32145 / OM5)</name>
    <name type="common">Oligotropha carboxidovorans</name>
    <dbReference type="NCBI Taxonomy" id="504832"/>
    <lineage>
        <taxon>Bacteria</taxon>
        <taxon>Pseudomonadati</taxon>
        <taxon>Pseudomonadota</taxon>
        <taxon>Alphaproteobacteria</taxon>
        <taxon>Hyphomicrobiales</taxon>
        <taxon>Nitrobacteraceae</taxon>
        <taxon>Afipia</taxon>
    </lineage>
</organism>
<dbReference type="HOGENOM" id="CLU_110187_0_0_5"/>
<evidence type="ECO:0000313" key="2">
    <source>
        <dbReference type="Proteomes" id="UP000007730"/>
    </source>
</evidence>
<proteinExistence type="predicted"/>
<dbReference type="InterPro" id="IPR003718">
    <property type="entry name" value="OsmC/Ohr_fam"/>
</dbReference>
<dbReference type="AlphaFoldDB" id="B6JDR3"/>
<dbReference type="Proteomes" id="UP000007730">
    <property type="component" value="Chromosome"/>
</dbReference>
<gene>
    <name evidence="1" type="ordered locus">OCA5_c30950</name>
</gene>
<name>B6JDR3_AFIC5</name>
<dbReference type="Pfam" id="PF02566">
    <property type="entry name" value="OsmC"/>
    <property type="match status" value="1"/>
</dbReference>
<dbReference type="EMBL" id="CP002826">
    <property type="protein sequence ID" value="AEI07779.1"/>
    <property type="molecule type" value="Genomic_DNA"/>
</dbReference>